<evidence type="ECO:0000256" key="8">
    <source>
        <dbReference type="ARBA" id="ARBA00022840"/>
    </source>
</evidence>
<dbReference type="CDD" id="cd12935">
    <property type="entry name" value="LEM_like"/>
    <property type="match status" value="1"/>
</dbReference>
<dbReference type="SUPFAM" id="SSF53300">
    <property type="entry name" value="vWA-like"/>
    <property type="match status" value="1"/>
</dbReference>
<dbReference type="AlphaFoldDB" id="A0AA88HWT6"/>
<dbReference type="GO" id="GO:0003690">
    <property type="term" value="F:double-stranded DNA binding"/>
    <property type="evidence" value="ECO:0007669"/>
    <property type="project" value="TreeGrafter"/>
</dbReference>
<dbReference type="GO" id="GO:0000723">
    <property type="term" value="P:telomere maintenance"/>
    <property type="evidence" value="ECO:0007669"/>
    <property type="project" value="InterPro"/>
</dbReference>
<keyword evidence="11" id="KW-0234">DNA repair</keyword>
<evidence type="ECO:0000256" key="6">
    <source>
        <dbReference type="ARBA" id="ARBA00022801"/>
    </source>
</evidence>
<dbReference type="GO" id="GO:0005524">
    <property type="term" value="F:ATP binding"/>
    <property type="evidence" value="ECO:0007669"/>
    <property type="project" value="UniProtKB-KW"/>
</dbReference>
<keyword evidence="6" id="KW-0378">Hydrolase</keyword>
<dbReference type="InterPro" id="IPR006165">
    <property type="entry name" value="Ku70"/>
</dbReference>
<evidence type="ECO:0000256" key="4">
    <source>
        <dbReference type="ARBA" id="ARBA00022741"/>
    </source>
</evidence>
<dbReference type="PIRSF" id="PIRSF003033">
    <property type="entry name" value="Ku70"/>
    <property type="match status" value="1"/>
</dbReference>
<proteinExistence type="inferred from homology"/>
<sequence length="621" mass="69690">MDSDSDTDSNYGRNRRDQFSSFKNATIYLIDGSSSMFVEKPLPEESDSAFDVALKCSLKSLKSMIFGSPRDLFSVIIYGLSPERTPTMGKMSQYEGVHILTELSRPDLAAISGIENLLRDSLPKGIKVSSKDSSNSSSKLAEGFWLCSKLLDSAGKNVNSTVLLFTADSEPQMTREERKQAELRASDLMDAGTRIEVVGLSQQFDFLPFYKDLVVLPGEEESENLWKPPTVKGKLDTLLNQVVTLSRSRRPRAKINFQIGENFQIAVGIYALVRGAYLPKKVKLDRRTNEVLETVTTKYTMGENLEDITAEELGRSDIIKYQEFGGARIRLRVDEHRHLRRLGDPGLFLLGFKPKDMIKRHWFHRPCDFIYPEENIVKGSRSFFVALLERLQVQNKVAICRMIANSNSVPSLVALIPQEEVIDESGSQDVPPGFHVFYLPFADDVRDLNIEELTGDNPAKASDEEVIVAKKIIRKLEQKGGYKPELFQNPVLRKMWINIESMALDKDPEDFFDSTVVPPEIIDQRIGPLVEELSSLVTGKVGKRSFADGEEEQGSFKHESKKKMKLEGMANIENMILEGHAPKLTVAQLKEFLALNNAKIPSKAKKSDLIDLAMKAVGLSD</sequence>
<dbReference type="GO" id="GO:0006303">
    <property type="term" value="P:double-strand break repair via nonhomologous end joining"/>
    <property type="evidence" value="ECO:0007669"/>
    <property type="project" value="InterPro"/>
</dbReference>
<dbReference type="InterPro" id="IPR036465">
    <property type="entry name" value="vWFA_dom_sf"/>
</dbReference>
<dbReference type="SUPFAM" id="SSF100939">
    <property type="entry name" value="SPOC domain-like"/>
    <property type="match status" value="1"/>
</dbReference>
<keyword evidence="8" id="KW-0067">ATP-binding</keyword>
<evidence type="ECO:0000256" key="10">
    <source>
        <dbReference type="ARBA" id="ARBA00023172"/>
    </source>
</evidence>
<keyword evidence="10" id="KW-0233">DNA recombination</keyword>
<comment type="subcellular location">
    <subcellularLocation>
        <location evidence="1">Nucleus</location>
    </subcellularLocation>
</comment>
<dbReference type="InterPro" id="IPR005161">
    <property type="entry name" value="Ku_N"/>
</dbReference>
<dbReference type="Gene3D" id="3.40.50.410">
    <property type="entry name" value="von Willebrand factor, type A domain"/>
    <property type="match status" value="1"/>
</dbReference>
<evidence type="ECO:0000259" key="14">
    <source>
        <dbReference type="SMART" id="SM00559"/>
    </source>
</evidence>
<dbReference type="CDD" id="cd00788">
    <property type="entry name" value="KU70"/>
    <property type="match status" value="1"/>
</dbReference>
<dbReference type="Gene3D" id="1.10.1600.10">
    <property type="match status" value="1"/>
</dbReference>
<reference evidence="15" key="1">
    <citation type="submission" date="2023-07" db="EMBL/GenBank/DDBJ databases">
        <title>Chromosome-level genome assembly of Artemia franciscana.</title>
        <authorList>
            <person name="Jo E."/>
        </authorList>
    </citation>
    <scope>NUCLEOTIDE SEQUENCE</scope>
    <source>
        <tissue evidence="15">Whole body</tissue>
    </source>
</reference>
<dbReference type="GO" id="GO:0003684">
    <property type="term" value="F:damaged DNA binding"/>
    <property type="evidence" value="ECO:0007669"/>
    <property type="project" value="InterPro"/>
</dbReference>
<evidence type="ECO:0000256" key="11">
    <source>
        <dbReference type="ARBA" id="ARBA00023204"/>
    </source>
</evidence>
<evidence type="ECO:0000256" key="2">
    <source>
        <dbReference type="ARBA" id="ARBA00005240"/>
    </source>
</evidence>
<dbReference type="EMBL" id="JAVRJZ010000016">
    <property type="protein sequence ID" value="KAK2711712.1"/>
    <property type="molecule type" value="Genomic_DNA"/>
</dbReference>
<dbReference type="GO" id="GO:0042162">
    <property type="term" value="F:telomeric DNA binding"/>
    <property type="evidence" value="ECO:0007669"/>
    <property type="project" value="InterPro"/>
</dbReference>
<keyword evidence="5" id="KW-0227">DNA damage</keyword>
<dbReference type="InterPro" id="IPR005160">
    <property type="entry name" value="Ku_C"/>
</dbReference>
<comment type="caution">
    <text evidence="15">The sequence shown here is derived from an EMBL/GenBank/DDBJ whole genome shotgun (WGS) entry which is preliminary data.</text>
</comment>
<dbReference type="GO" id="GO:0016787">
    <property type="term" value="F:hydrolase activity"/>
    <property type="evidence" value="ECO:0007669"/>
    <property type="project" value="UniProtKB-KW"/>
</dbReference>
<keyword evidence="9" id="KW-0238">DNA-binding</keyword>
<dbReference type="PANTHER" id="PTHR12604">
    <property type="entry name" value="KU AUTOANTIGEN DNA HELICASE"/>
    <property type="match status" value="1"/>
</dbReference>
<evidence type="ECO:0000313" key="15">
    <source>
        <dbReference type="EMBL" id="KAK2711712.1"/>
    </source>
</evidence>
<keyword evidence="7" id="KW-0347">Helicase</keyword>
<protein>
    <recommendedName>
        <fullName evidence="3">ATP-dependent DNA helicase 2 subunit 1</fullName>
    </recommendedName>
</protein>
<comment type="subunit">
    <text evidence="13">Heterodimer of a 70 kDa and a 80 kDa subunit.</text>
</comment>
<dbReference type="NCBIfam" id="TIGR00578">
    <property type="entry name" value="ku70"/>
    <property type="match status" value="1"/>
</dbReference>
<keyword evidence="4" id="KW-0547">Nucleotide-binding</keyword>
<keyword evidence="12" id="KW-0539">Nucleus</keyword>
<dbReference type="GO" id="GO:0043564">
    <property type="term" value="C:Ku70:Ku80 complex"/>
    <property type="evidence" value="ECO:0007669"/>
    <property type="project" value="InterPro"/>
</dbReference>
<accession>A0AA88HWT6</accession>
<dbReference type="InterPro" id="IPR036361">
    <property type="entry name" value="SAP_dom_sf"/>
</dbReference>
<comment type="similarity">
    <text evidence="2">Belongs to the ku70 family.</text>
</comment>
<dbReference type="PANTHER" id="PTHR12604:SF2">
    <property type="entry name" value="X-RAY REPAIR CROSS-COMPLEMENTING PROTEIN 6"/>
    <property type="match status" value="1"/>
</dbReference>
<evidence type="ECO:0000256" key="3">
    <source>
        <dbReference type="ARBA" id="ARBA00014630"/>
    </source>
</evidence>
<feature type="domain" description="Ku" evidence="14">
    <location>
        <begin position="310"/>
        <end position="456"/>
    </location>
</feature>
<dbReference type="SMART" id="SM00559">
    <property type="entry name" value="Ku78"/>
    <property type="match status" value="1"/>
</dbReference>
<dbReference type="Pfam" id="PF03731">
    <property type="entry name" value="Ku_N"/>
    <property type="match status" value="1"/>
</dbReference>
<dbReference type="InterPro" id="IPR016194">
    <property type="entry name" value="SPOC-like_C_dom_sf"/>
</dbReference>
<dbReference type="InterPro" id="IPR027388">
    <property type="entry name" value="Ku70_bridge/pillars_dom_sf"/>
</dbReference>
<evidence type="ECO:0000256" key="5">
    <source>
        <dbReference type="ARBA" id="ARBA00022763"/>
    </source>
</evidence>
<dbReference type="GO" id="GO:0006310">
    <property type="term" value="P:DNA recombination"/>
    <property type="evidence" value="ECO:0007669"/>
    <property type="project" value="UniProtKB-KW"/>
</dbReference>
<dbReference type="GO" id="GO:0003678">
    <property type="term" value="F:DNA helicase activity"/>
    <property type="evidence" value="ECO:0007669"/>
    <property type="project" value="InterPro"/>
</dbReference>
<dbReference type="Gene3D" id="1.10.720.30">
    <property type="entry name" value="SAP domain"/>
    <property type="match status" value="1"/>
</dbReference>
<dbReference type="InterPro" id="IPR047087">
    <property type="entry name" value="KU70_core_dom"/>
</dbReference>
<dbReference type="Gene3D" id="2.40.290.10">
    <property type="match status" value="1"/>
</dbReference>
<name>A0AA88HWT6_ARTSF</name>
<organism evidence="15 16">
    <name type="scientific">Artemia franciscana</name>
    <name type="common">Brine shrimp</name>
    <name type="synonym">Artemia sanfranciscana</name>
    <dbReference type="NCBI Taxonomy" id="6661"/>
    <lineage>
        <taxon>Eukaryota</taxon>
        <taxon>Metazoa</taxon>
        <taxon>Ecdysozoa</taxon>
        <taxon>Arthropoda</taxon>
        <taxon>Crustacea</taxon>
        <taxon>Branchiopoda</taxon>
        <taxon>Anostraca</taxon>
        <taxon>Artemiidae</taxon>
        <taxon>Artemia</taxon>
    </lineage>
</organism>
<evidence type="ECO:0000313" key="16">
    <source>
        <dbReference type="Proteomes" id="UP001187531"/>
    </source>
</evidence>
<dbReference type="Pfam" id="PF03730">
    <property type="entry name" value="Ku_C"/>
    <property type="match status" value="1"/>
</dbReference>
<gene>
    <name evidence="15" type="ORF">QYM36_012730</name>
</gene>
<evidence type="ECO:0000256" key="7">
    <source>
        <dbReference type="ARBA" id="ARBA00022806"/>
    </source>
</evidence>
<dbReference type="InterPro" id="IPR006164">
    <property type="entry name" value="DNA_bd_Ku70/Ku80"/>
</dbReference>
<evidence type="ECO:0000256" key="12">
    <source>
        <dbReference type="ARBA" id="ARBA00023242"/>
    </source>
</evidence>
<dbReference type="Proteomes" id="UP001187531">
    <property type="component" value="Unassembled WGS sequence"/>
</dbReference>
<dbReference type="Pfam" id="PF02735">
    <property type="entry name" value="Ku"/>
    <property type="match status" value="1"/>
</dbReference>
<dbReference type="Gene3D" id="4.10.970.10">
    <property type="entry name" value="Ku70, bridge and pillars"/>
    <property type="match status" value="1"/>
</dbReference>
<keyword evidence="16" id="KW-1185">Reference proteome</keyword>
<dbReference type="FunFam" id="2.40.290.10:FF:000001">
    <property type="entry name" value="X-ray repair cross complementing 6"/>
    <property type="match status" value="1"/>
</dbReference>
<evidence type="ECO:0000256" key="9">
    <source>
        <dbReference type="ARBA" id="ARBA00023125"/>
    </source>
</evidence>
<evidence type="ECO:0000256" key="13">
    <source>
        <dbReference type="ARBA" id="ARBA00065167"/>
    </source>
</evidence>
<evidence type="ECO:0000256" key="1">
    <source>
        <dbReference type="ARBA" id="ARBA00004123"/>
    </source>
</evidence>